<evidence type="ECO:0000259" key="5">
    <source>
        <dbReference type="Pfam" id="PF24827"/>
    </source>
</evidence>
<dbReference type="Gene3D" id="3.40.630.10">
    <property type="entry name" value="Zn peptidases"/>
    <property type="match status" value="1"/>
</dbReference>
<evidence type="ECO:0000256" key="2">
    <source>
        <dbReference type="ARBA" id="ARBA00022723"/>
    </source>
</evidence>
<evidence type="ECO:0000256" key="1">
    <source>
        <dbReference type="ARBA" id="ARBA00001947"/>
    </source>
</evidence>
<name>A0A7W9ZIN9_NOVIT</name>
<organism evidence="6 7">
    <name type="scientific">Novispirillum itersonii</name>
    <name type="common">Aquaspirillum itersonii</name>
    <dbReference type="NCBI Taxonomy" id="189"/>
    <lineage>
        <taxon>Bacteria</taxon>
        <taxon>Pseudomonadati</taxon>
        <taxon>Pseudomonadota</taxon>
        <taxon>Alphaproteobacteria</taxon>
        <taxon>Rhodospirillales</taxon>
        <taxon>Novispirillaceae</taxon>
        <taxon>Novispirillum</taxon>
    </lineage>
</organism>
<dbReference type="CDD" id="cd06250">
    <property type="entry name" value="M14_PaAOTO_like"/>
    <property type="match status" value="1"/>
</dbReference>
<dbReference type="Proteomes" id="UP000544872">
    <property type="component" value="Unassembled WGS sequence"/>
</dbReference>
<dbReference type="Pfam" id="PF24827">
    <property type="entry name" value="AstE_AspA_cat"/>
    <property type="match status" value="1"/>
</dbReference>
<dbReference type="AlphaFoldDB" id="A0A7W9ZIN9"/>
<feature type="domain" description="Succinylglutamate desuccinylase/Aspartoacylase catalytic" evidence="5">
    <location>
        <begin position="32"/>
        <end position="273"/>
    </location>
</feature>
<evidence type="ECO:0000313" key="6">
    <source>
        <dbReference type="EMBL" id="MBB6212196.1"/>
    </source>
</evidence>
<evidence type="ECO:0000256" key="3">
    <source>
        <dbReference type="ARBA" id="ARBA00022801"/>
    </source>
</evidence>
<reference evidence="6 7" key="1">
    <citation type="submission" date="2020-08" db="EMBL/GenBank/DDBJ databases">
        <title>Genomic Encyclopedia of Type Strains, Phase IV (KMG-IV): sequencing the most valuable type-strain genomes for metagenomic binning, comparative biology and taxonomic classification.</title>
        <authorList>
            <person name="Goeker M."/>
        </authorList>
    </citation>
    <scope>NUCLEOTIDE SEQUENCE [LARGE SCALE GENOMIC DNA]</scope>
    <source>
        <strain evidence="6 7">DSM 11590</strain>
    </source>
</reference>
<keyword evidence="7" id="KW-1185">Reference proteome</keyword>
<keyword evidence="4" id="KW-0862">Zinc</keyword>
<protein>
    <recommendedName>
        <fullName evidence="5">Succinylglutamate desuccinylase/Aspartoacylase catalytic domain-containing protein</fullName>
    </recommendedName>
</protein>
<comment type="cofactor">
    <cofactor evidence="1">
        <name>Zn(2+)</name>
        <dbReference type="ChEBI" id="CHEBI:29105"/>
    </cofactor>
</comment>
<evidence type="ECO:0000313" key="7">
    <source>
        <dbReference type="Proteomes" id="UP000544872"/>
    </source>
</evidence>
<dbReference type="RefSeq" id="WP_184265711.1">
    <property type="nucleotide sequence ID" value="NZ_JACIIX010000018.1"/>
</dbReference>
<dbReference type="SUPFAM" id="SSF53187">
    <property type="entry name" value="Zn-dependent exopeptidases"/>
    <property type="match status" value="1"/>
</dbReference>
<dbReference type="GO" id="GO:0046872">
    <property type="term" value="F:metal ion binding"/>
    <property type="evidence" value="ECO:0007669"/>
    <property type="project" value="UniProtKB-KW"/>
</dbReference>
<evidence type="ECO:0000256" key="4">
    <source>
        <dbReference type="ARBA" id="ARBA00022833"/>
    </source>
</evidence>
<dbReference type="InterPro" id="IPR053138">
    <property type="entry name" value="N-alpha-Ac-DABA_deacetylase"/>
</dbReference>
<dbReference type="EMBL" id="JACIIX010000018">
    <property type="protein sequence ID" value="MBB6212196.1"/>
    <property type="molecule type" value="Genomic_DNA"/>
</dbReference>
<dbReference type="PANTHER" id="PTHR37326">
    <property type="entry name" value="BLL3975 PROTEIN"/>
    <property type="match status" value="1"/>
</dbReference>
<proteinExistence type="predicted"/>
<dbReference type="GO" id="GO:0016788">
    <property type="term" value="F:hydrolase activity, acting on ester bonds"/>
    <property type="evidence" value="ECO:0007669"/>
    <property type="project" value="InterPro"/>
</dbReference>
<accession>A0A7W9ZIN9</accession>
<keyword evidence="3" id="KW-0378">Hydrolase</keyword>
<dbReference type="PANTHER" id="PTHR37326:SF1">
    <property type="entry name" value="BLL3975 PROTEIN"/>
    <property type="match status" value="1"/>
</dbReference>
<gene>
    <name evidence="6" type="ORF">FHS48_003645</name>
</gene>
<dbReference type="InterPro" id="IPR055438">
    <property type="entry name" value="AstE_AspA_cat"/>
</dbReference>
<comment type="caution">
    <text evidence="6">The sequence shown here is derived from an EMBL/GenBank/DDBJ whole genome shotgun (WGS) entry which is preliminary data.</text>
</comment>
<keyword evidence="2" id="KW-0479">Metal-binding</keyword>
<sequence length="385" mass="40700">MPHTRHLPLSPSSLGTTRTLTVHRFGTAGARPKVYLQAGLHADELPGLVVMQALLDRLLTAEQDGLIGGEVVVVPVANPIGLDQHFQGQLLGRFETATGHNFNRRHLDPVDALIRRAVPLLGPDPETNVAATRAILREEWLSAGGEDPHGRSEGDHLRHLLYGLAFDADLVLDLHCDWEAVMHTYTSTASWPATDGVMRLLGAEAILIATESGGNPFDEALSLPWVRLAEAAGADRPVPMGCHSMTVELRGQTDISDALATADADALMAVLAHWGAVSGPQPTLPPARCTATPLEAVDMVSAPSAGIVVYSGAVGDRVNAGDCLGWVVNPLGSDGLSGSRIPFHAATDGIIYGRLLQRLVRPGDTICKVAGDQPLAHRTGNLLTA</sequence>